<feature type="transmembrane region" description="Helical" evidence="2">
    <location>
        <begin position="74"/>
        <end position="95"/>
    </location>
</feature>
<dbReference type="InterPro" id="IPR021840">
    <property type="entry name" value="DUF3433"/>
</dbReference>
<gene>
    <name evidence="3" type="ORF">BDZ85DRAFT_17567</name>
</gene>
<feature type="transmembrane region" description="Helical" evidence="2">
    <location>
        <begin position="822"/>
        <end position="845"/>
    </location>
</feature>
<proteinExistence type="predicted"/>
<name>A0A6A6G6T5_9PEZI</name>
<accession>A0A6A6G6T5</accession>
<feature type="transmembrane region" description="Helical" evidence="2">
    <location>
        <begin position="115"/>
        <end position="134"/>
    </location>
</feature>
<dbReference type="PANTHER" id="PTHR37544">
    <property type="entry name" value="SPRAY-RELATED"/>
    <property type="match status" value="1"/>
</dbReference>
<feature type="region of interest" description="Disordered" evidence="1">
    <location>
        <begin position="41"/>
        <end position="60"/>
    </location>
</feature>
<feature type="transmembrane region" description="Helical" evidence="2">
    <location>
        <begin position="187"/>
        <end position="208"/>
    </location>
</feature>
<keyword evidence="2" id="KW-0472">Membrane</keyword>
<feature type="transmembrane region" description="Helical" evidence="2">
    <location>
        <begin position="604"/>
        <end position="625"/>
    </location>
</feature>
<keyword evidence="2" id="KW-1133">Transmembrane helix</keyword>
<keyword evidence="4" id="KW-1185">Reference proteome</keyword>
<dbReference type="OrthoDB" id="3912677at2759"/>
<evidence type="ECO:0000256" key="1">
    <source>
        <dbReference type="SAM" id="MobiDB-lite"/>
    </source>
</evidence>
<feature type="compositionally biased region" description="Basic and acidic residues" evidence="1">
    <location>
        <begin position="44"/>
        <end position="60"/>
    </location>
</feature>
<reference evidence="4" key="1">
    <citation type="journal article" date="2020" name="Stud. Mycol.">
        <title>101 Dothideomycetes genomes: A test case for predicting lifestyles and emergence of pathogens.</title>
        <authorList>
            <person name="Haridas S."/>
            <person name="Albert R."/>
            <person name="Binder M."/>
            <person name="Bloem J."/>
            <person name="LaButti K."/>
            <person name="Salamov A."/>
            <person name="Andreopoulos B."/>
            <person name="Baker S."/>
            <person name="Barry K."/>
            <person name="Bills G."/>
            <person name="Bluhm B."/>
            <person name="Cannon C."/>
            <person name="Castanera R."/>
            <person name="Culley D."/>
            <person name="Daum C."/>
            <person name="Ezra D."/>
            <person name="Gonzalez J."/>
            <person name="Henrissat B."/>
            <person name="Kuo A."/>
            <person name="Liang C."/>
            <person name="Lipzen A."/>
            <person name="Lutzoni F."/>
            <person name="Magnuson J."/>
            <person name="Mondo S."/>
            <person name="Nolan M."/>
            <person name="Ohm R."/>
            <person name="Pangilinan J."/>
            <person name="Park H.-J."/>
            <person name="Ramirez L."/>
            <person name="Alfaro M."/>
            <person name="Sun H."/>
            <person name="Tritt A."/>
            <person name="Yoshinaga Y."/>
            <person name="Zwiers L.-H."/>
            <person name="Turgeon B."/>
            <person name="Goodwin S."/>
            <person name="Spatafora J."/>
            <person name="Crous P."/>
            <person name="Grigoriev I."/>
        </authorList>
    </citation>
    <scope>NUCLEOTIDE SEQUENCE [LARGE SCALE GENOMIC DNA]</scope>
    <source>
        <strain evidence="4">CECT 20119</strain>
    </source>
</reference>
<organism evidence="3 4">
    <name type="scientific">Elsinoe ampelina</name>
    <dbReference type="NCBI Taxonomy" id="302913"/>
    <lineage>
        <taxon>Eukaryota</taxon>
        <taxon>Fungi</taxon>
        <taxon>Dikarya</taxon>
        <taxon>Ascomycota</taxon>
        <taxon>Pezizomycotina</taxon>
        <taxon>Dothideomycetes</taxon>
        <taxon>Dothideomycetidae</taxon>
        <taxon>Myriangiales</taxon>
        <taxon>Elsinoaceae</taxon>
        <taxon>Elsinoe</taxon>
    </lineage>
</organism>
<dbReference type="Proteomes" id="UP000799538">
    <property type="component" value="Unassembled WGS sequence"/>
</dbReference>
<dbReference type="EMBL" id="ML992510">
    <property type="protein sequence ID" value="KAF2221466.1"/>
    <property type="molecule type" value="Genomic_DNA"/>
</dbReference>
<feature type="transmembrane region" description="Helical" evidence="2">
    <location>
        <begin position="756"/>
        <end position="776"/>
    </location>
</feature>
<sequence length="1291" mass="141894">MSRHHGLSSDKEVVEARVHLIAQPSDEKELFDPSVHITSIAPSLDDRSGRPPSADDKQVLDTSKQLRETLWTPLFLRRPTTFAFVACALIILAVAEVLNARSNKDNGLVWAKPNLHYLWTFGPTAVLTILAALWNQVDYQVRRNAPFVKMSQAKLLAHESVLLDYLSPWDPQALVTGINRKDWQVSLSVLASLSLRLLIVLSTGLFALRYPSVRGSTALLQADRFDFARTARNPSDPGKLTSDGLSPAIFNVTYNDGTDSHYAAQSFRLAAGTIGTNATLTANVDVVSADLICEQADWTYTNRSFQYVGTLNDAPVDVDIWTDTYALSEYRMKLTTPASIPFDDWDMSKVPIVSSNAGPGWLTDHAFVNATCENKKSNSNQPCYLIALVLSDFYNETVPSNLGGGQGFKQTSTVTEQLTRDPNLPQATNSVLIGRQVFQTPDSGGQWFTGDNVYIRQMTAFLCQPKVTYARAEVSTAAGQSSTTGGINITRILEEIPTTSVGLSAWEYAEKVRTAALSDGLLTTSFRLTNFFALMDLVARRGSYQDYMDPAILSNTARDVFRRISAQYAKQELTEPAETTIEGQMIDVGPRLTVEALTLRLMDGFLIVFALCALGICLFFVFPGLPRDFSSIGSLALLLSRSPDLARICSGLGSVRLKHLGTWMHGYRFSTSFTRDTTSRIYQIKAELDPSVPEQDSPPLAQQELKWWRPAMFGRPLRVLTVLVPLILVACLEYGHRYSDRHTGYGIVPQGGYLKYAWTFAPAIVMVATASTFSVLDFSTRTFQPYHALSGARKASAKDLVETPFGYFAAFSLGRSLLRRQWALSATSLAICIAPFLTIVVSGLLQAENIGIGQGRAATIHQTFLPDNINNYDNNVDSSQGIVPMIVYENVSYPALTFNNLVFPNFTLETNASTPQTSRFEVNIPAAAMESECKVIEPKILSWTTRPPTQGLNSTEWTVDGRIDLSSYGSCSQVNRTSGQNTTTTTLPFNVQESLSSYVSKPAAESTFGSRVTANFANTTCNGQRVGYLYALMRLKASTIQDVVIINCKPRIDIVSANATGRSSDYQISDATILDDPSSPRRTFTTHYSQFNSAKLPCPGNPPFQTSLGCATQALLAYAGLNEAALFQPTNATALATAFTNLLNIIYAMRFTYWQRASTEQPPSRGVFFPATTRLQASILDQTEYRVVQSLISTRILQALLGTMSLCALIAWAGTRSKKVLTKNPQSIAAVASLLVDADMLRDIPPGAEFMDDKELKRNGVFEGGFYSIGWWGDDRGRRFGIDVGQAEKPT</sequence>
<dbReference type="PANTHER" id="PTHR37544:SF1">
    <property type="entry name" value="PHOSPHORIBOSYLAMINOIMIDAZOLE-SUCCINOCARBOXAMIDE SYNTHASE"/>
    <property type="match status" value="1"/>
</dbReference>
<keyword evidence="2" id="KW-0812">Transmembrane</keyword>
<protein>
    <submittedName>
        <fullName evidence="3">Uncharacterized protein</fullName>
    </submittedName>
</protein>
<evidence type="ECO:0000313" key="3">
    <source>
        <dbReference type="EMBL" id="KAF2221466.1"/>
    </source>
</evidence>
<feature type="transmembrane region" description="Helical" evidence="2">
    <location>
        <begin position="717"/>
        <end position="736"/>
    </location>
</feature>
<dbReference type="Pfam" id="PF11915">
    <property type="entry name" value="DUF3433"/>
    <property type="match status" value="2"/>
</dbReference>
<evidence type="ECO:0000313" key="4">
    <source>
        <dbReference type="Proteomes" id="UP000799538"/>
    </source>
</evidence>
<evidence type="ECO:0000256" key="2">
    <source>
        <dbReference type="SAM" id="Phobius"/>
    </source>
</evidence>